<reference evidence="2" key="1">
    <citation type="submission" date="2025-08" db="UniProtKB">
        <authorList>
            <consortium name="Ensembl"/>
        </authorList>
    </citation>
    <scope>IDENTIFICATION</scope>
</reference>
<dbReference type="Ensembl" id="ENSSGRT00000003121.1">
    <property type="protein sequence ID" value="ENSSGRP00000002859.1"/>
    <property type="gene ID" value="ENSSGRG00000001817.1"/>
</dbReference>
<evidence type="ECO:0000313" key="2">
    <source>
        <dbReference type="Ensembl" id="ENSSGRP00000002859.1"/>
    </source>
</evidence>
<dbReference type="FunCoup" id="A0A672K2J9">
    <property type="interactions" value="2"/>
</dbReference>
<sequence>MGDLSNFQKGEIMGACLAGASVTLTDQLFGVLCYCLVFHSLYDYDCMNNGRKPKVNNRDCQTLRRIVSAQNNCHKMTAHLNIHLEDPVSTKTTTENFTKPSPDLNTTKPLWASAAGSRCTP</sequence>
<proteinExistence type="predicted"/>
<feature type="compositionally biased region" description="Polar residues" evidence="1">
    <location>
        <begin position="89"/>
        <end position="108"/>
    </location>
</feature>
<protein>
    <submittedName>
        <fullName evidence="2">Uncharacterized protein</fullName>
    </submittedName>
</protein>
<feature type="region of interest" description="Disordered" evidence="1">
    <location>
        <begin position="89"/>
        <end position="109"/>
    </location>
</feature>
<evidence type="ECO:0000256" key="1">
    <source>
        <dbReference type="SAM" id="MobiDB-lite"/>
    </source>
</evidence>
<keyword evidence="3" id="KW-1185">Reference proteome</keyword>
<dbReference type="InParanoid" id="A0A672K2J9"/>
<name>A0A672K2J9_SINGR</name>
<evidence type="ECO:0000313" key="3">
    <source>
        <dbReference type="Proteomes" id="UP000472262"/>
    </source>
</evidence>
<dbReference type="Proteomes" id="UP000472262">
    <property type="component" value="Unassembled WGS sequence"/>
</dbReference>
<reference evidence="2" key="2">
    <citation type="submission" date="2025-09" db="UniProtKB">
        <authorList>
            <consortium name="Ensembl"/>
        </authorList>
    </citation>
    <scope>IDENTIFICATION</scope>
</reference>
<organism evidence="2 3">
    <name type="scientific">Sinocyclocheilus grahami</name>
    <name type="common">Dianchi golden-line fish</name>
    <name type="synonym">Barbus grahami</name>
    <dbReference type="NCBI Taxonomy" id="75366"/>
    <lineage>
        <taxon>Eukaryota</taxon>
        <taxon>Metazoa</taxon>
        <taxon>Chordata</taxon>
        <taxon>Craniata</taxon>
        <taxon>Vertebrata</taxon>
        <taxon>Euteleostomi</taxon>
        <taxon>Actinopterygii</taxon>
        <taxon>Neopterygii</taxon>
        <taxon>Teleostei</taxon>
        <taxon>Ostariophysi</taxon>
        <taxon>Cypriniformes</taxon>
        <taxon>Cyprinidae</taxon>
        <taxon>Cyprininae</taxon>
        <taxon>Sinocyclocheilus</taxon>
    </lineage>
</organism>
<dbReference type="AlphaFoldDB" id="A0A672K2J9"/>
<accession>A0A672K2J9</accession>